<keyword evidence="7" id="KW-1185">Reference proteome</keyword>
<dbReference type="OrthoDB" id="76412at2759"/>
<evidence type="ECO:0000256" key="1">
    <source>
        <dbReference type="ARBA" id="ARBA00008296"/>
    </source>
</evidence>
<evidence type="ECO:0000256" key="3">
    <source>
        <dbReference type="PROSITE-ProRule" id="PRU00267"/>
    </source>
</evidence>
<feature type="DNA-binding region" description="HMG box" evidence="3">
    <location>
        <begin position="171"/>
        <end position="249"/>
    </location>
</feature>
<dbReference type="InterPro" id="IPR054413">
    <property type="entry name" value="LSO1/2"/>
</dbReference>
<keyword evidence="2" id="KW-0175">Coiled coil</keyword>
<dbReference type="Pfam" id="PF06244">
    <property type="entry name" value="Ccdc124"/>
    <property type="match status" value="1"/>
</dbReference>
<feature type="region of interest" description="Disordered" evidence="4">
    <location>
        <begin position="1"/>
        <end position="55"/>
    </location>
</feature>
<name>A0A0L0TAQ4_ALLM3</name>
<sequence length="249" mass="27161">MPKKFKGENSKVTAAKEKKAAVQAEKDSKQRAVKEQKEAAEWAAGAKKSREDEELKKAERLARKAEAAALLAQEEAALGRGGKTASPTPAGKKAKGVGVSELPFAVPAPRSAAKKAAEKTAATETFAAEPVPEYSASGIDAALELLDIATTADAVQTKTVRKEDAIDRHPERRAKAAWLAYKERETPKIKAENPGLRLSQIEQMLWKQWQKSPENPFNQATVAYNATAEDERQAISERKEAALERMRTK</sequence>
<dbReference type="eggNOG" id="KOG3223">
    <property type="taxonomic scope" value="Eukaryota"/>
</dbReference>
<dbReference type="InterPro" id="IPR036910">
    <property type="entry name" value="HMG_box_dom_sf"/>
</dbReference>
<dbReference type="PANTHER" id="PTHR21680:SF0">
    <property type="entry name" value="COILED-COIL DOMAIN-CONTAINING PROTEIN 124"/>
    <property type="match status" value="1"/>
</dbReference>
<dbReference type="PROSITE" id="PS50118">
    <property type="entry name" value="HMG_BOX_2"/>
    <property type="match status" value="1"/>
</dbReference>
<dbReference type="Proteomes" id="UP000054350">
    <property type="component" value="Unassembled WGS sequence"/>
</dbReference>
<organism evidence="6 7">
    <name type="scientific">Allomyces macrogynus (strain ATCC 38327)</name>
    <name type="common">Allomyces javanicus var. macrogynus</name>
    <dbReference type="NCBI Taxonomy" id="578462"/>
    <lineage>
        <taxon>Eukaryota</taxon>
        <taxon>Fungi</taxon>
        <taxon>Fungi incertae sedis</taxon>
        <taxon>Blastocladiomycota</taxon>
        <taxon>Blastocladiomycetes</taxon>
        <taxon>Blastocladiales</taxon>
        <taxon>Blastocladiaceae</taxon>
        <taxon>Allomyces</taxon>
    </lineage>
</organism>
<dbReference type="STRING" id="578462.A0A0L0TAQ4"/>
<evidence type="ECO:0000313" key="7">
    <source>
        <dbReference type="Proteomes" id="UP000054350"/>
    </source>
</evidence>
<reference evidence="7" key="2">
    <citation type="submission" date="2009-11" db="EMBL/GenBank/DDBJ databases">
        <title>The Genome Sequence of Allomyces macrogynus strain ATCC 38327.</title>
        <authorList>
            <consortium name="The Broad Institute Genome Sequencing Platform"/>
            <person name="Russ C."/>
            <person name="Cuomo C."/>
            <person name="Shea T."/>
            <person name="Young S.K."/>
            <person name="Zeng Q."/>
            <person name="Koehrsen M."/>
            <person name="Haas B."/>
            <person name="Borodovsky M."/>
            <person name="Guigo R."/>
            <person name="Alvarado L."/>
            <person name="Berlin A."/>
            <person name="Borenstein D."/>
            <person name="Chen Z."/>
            <person name="Engels R."/>
            <person name="Freedman E."/>
            <person name="Gellesch M."/>
            <person name="Goldberg J."/>
            <person name="Griggs A."/>
            <person name="Gujja S."/>
            <person name="Heiman D."/>
            <person name="Hepburn T."/>
            <person name="Howarth C."/>
            <person name="Jen D."/>
            <person name="Larson L."/>
            <person name="Lewis B."/>
            <person name="Mehta T."/>
            <person name="Park D."/>
            <person name="Pearson M."/>
            <person name="Roberts A."/>
            <person name="Saif S."/>
            <person name="Shenoy N."/>
            <person name="Sisk P."/>
            <person name="Stolte C."/>
            <person name="Sykes S."/>
            <person name="Walk T."/>
            <person name="White J."/>
            <person name="Yandava C."/>
            <person name="Burger G."/>
            <person name="Gray M.W."/>
            <person name="Holland P.W.H."/>
            <person name="King N."/>
            <person name="Lang F.B.F."/>
            <person name="Roger A.J."/>
            <person name="Ruiz-Trillo I."/>
            <person name="Lander E."/>
            <person name="Nusbaum C."/>
        </authorList>
    </citation>
    <scope>NUCLEOTIDE SEQUENCE [LARGE SCALE GENOMIC DNA]</scope>
    <source>
        <strain evidence="7">ATCC 38327</strain>
    </source>
</reference>
<reference evidence="6 7" key="1">
    <citation type="submission" date="2009-11" db="EMBL/GenBank/DDBJ databases">
        <title>Annotation of Allomyces macrogynus ATCC 38327.</title>
        <authorList>
            <consortium name="The Broad Institute Genome Sequencing Platform"/>
            <person name="Russ C."/>
            <person name="Cuomo C."/>
            <person name="Burger G."/>
            <person name="Gray M.W."/>
            <person name="Holland P.W.H."/>
            <person name="King N."/>
            <person name="Lang F.B.F."/>
            <person name="Roger A.J."/>
            <person name="Ruiz-Trillo I."/>
            <person name="Young S.K."/>
            <person name="Zeng Q."/>
            <person name="Gargeya S."/>
            <person name="Fitzgerald M."/>
            <person name="Haas B."/>
            <person name="Abouelleil A."/>
            <person name="Alvarado L."/>
            <person name="Arachchi H.M."/>
            <person name="Berlin A."/>
            <person name="Chapman S.B."/>
            <person name="Gearin G."/>
            <person name="Goldberg J."/>
            <person name="Griggs A."/>
            <person name="Gujja S."/>
            <person name="Hansen M."/>
            <person name="Heiman D."/>
            <person name="Howarth C."/>
            <person name="Larimer J."/>
            <person name="Lui A."/>
            <person name="MacDonald P.J.P."/>
            <person name="McCowen C."/>
            <person name="Montmayeur A."/>
            <person name="Murphy C."/>
            <person name="Neiman D."/>
            <person name="Pearson M."/>
            <person name="Priest M."/>
            <person name="Roberts A."/>
            <person name="Saif S."/>
            <person name="Shea T."/>
            <person name="Sisk P."/>
            <person name="Stolte C."/>
            <person name="Sykes S."/>
            <person name="Wortman J."/>
            <person name="Nusbaum C."/>
            <person name="Birren B."/>
        </authorList>
    </citation>
    <scope>NUCLEOTIDE SEQUENCE [LARGE SCALE GENOMIC DNA]</scope>
    <source>
        <strain evidence="6 7">ATCC 38327</strain>
    </source>
</reference>
<dbReference type="AlphaFoldDB" id="A0A0L0TAQ4"/>
<dbReference type="PANTHER" id="PTHR21680">
    <property type="entry name" value="COILED-COIL DOMAIN-CONTAINING PROTEIN 124"/>
    <property type="match status" value="1"/>
</dbReference>
<dbReference type="EMBL" id="GG745375">
    <property type="protein sequence ID" value="KNE71837.1"/>
    <property type="molecule type" value="Genomic_DNA"/>
</dbReference>
<gene>
    <name evidence="6" type="ORF">AMAG_16269</name>
</gene>
<evidence type="ECO:0000259" key="5">
    <source>
        <dbReference type="PROSITE" id="PS50118"/>
    </source>
</evidence>
<proteinExistence type="inferred from homology"/>
<accession>A0A0L0TAQ4</accession>
<dbReference type="GO" id="GO:0005634">
    <property type="term" value="C:nucleus"/>
    <property type="evidence" value="ECO:0007669"/>
    <property type="project" value="UniProtKB-UniRule"/>
</dbReference>
<dbReference type="InterPro" id="IPR009071">
    <property type="entry name" value="HMG_box_dom"/>
</dbReference>
<evidence type="ECO:0000256" key="4">
    <source>
        <dbReference type="SAM" id="MobiDB-lite"/>
    </source>
</evidence>
<dbReference type="GO" id="GO:0003677">
    <property type="term" value="F:DNA binding"/>
    <property type="evidence" value="ECO:0007669"/>
    <property type="project" value="UniProtKB-UniRule"/>
</dbReference>
<dbReference type="GO" id="GO:0003713">
    <property type="term" value="F:transcription coactivator activity"/>
    <property type="evidence" value="ECO:0007669"/>
    <property type="project" value="TreeGrafter"/>
</dbReference>
<feature type="domain" description="HMG box" evidence="5">
    <location>
        <begin position="171"/>
        <end position="249"/>
    </location>
</feature>
<feature type="region of interest" description="Disordered" evidence="4">
    <location>
        <begin position="77"/>
        <end position="96"/>
    </location>
</feature>
<dbReference type="VEuPathDB" id="FungiDB:AMAG_16269"/>
<feature type="compositionally biased region" description="Basic and acidic residues" evidence="4">
    <location>
        <begin position="1"/>
        <end position="40"/>
    </location>
</feature>
<dbReference type="OMA" id="FEERMMP"/>
<dbReference type="SUPFAM" id="SSF47095">
    <property type="entry name" value="HMG-box"/>
    <property type="match status" value="1"/>
</dbReference>
<keyword evidence="3" id="KW-0539">Nucleus</keyword>
<evidence type="ECO:0000313" key="6">
    <source>
        <dbReference type="EMBL" id="KNE71837.1"/>
    </source>
</evidence>
<keyword evidence="3" id="KW-0238">DNA-binding</keyword>
<dbReference type="InterPro" id="IPR054414">
    <property type="entry name" value="Ccdc124/Oxs1_C"/>
</dbReference>
<dbReference type="GO" id="GO:0006366">
    <property type="term" value="P:transcription by RNA polymerase II"/>
    <property type="evidence" value="ECO:0007669"/>
    <property type="project" value="TreeGrafter"/>
</dbReference>
<protein>
    <recommendedName>
        <fullName evidence="5">HMG box domain-containing protein</fullName>
    </recommendedName>
</protein>
<dbReference type="InterPro" id="IPR010422">
    <property type="entry name" value="Ccdc124/Oxs1"/>
</dbReference>
<evidence type="ECO:0000256" key="2">
    <source>
        <dbReference type="ARBA" id="ARBA00023054"/>
    </source>
</evidence>
<comment type="similarity">
    <text evidence="1">Belongs to the CCDC124 family.</text>
</comment>
<dbReference type="Pfam" id="PF22048">
    <property type="entry name" value="LSO1_2-like"/>
    <property type="match status" value="1"/>
</dbReference>